<dbReference type="Pfam" id="PF06445">
    <property type="entry name" value="GyrI-like"/>
    <property type="match status" value="1"/>
</dbReference>
<feature type="domain" description="GyrI-like small molecule binding" evidence="1">
    <location>
        <begin position="32"/>
        <end position="139"/>
    </location>
</feature>
<name>A0ABW7K266_9NOCA</name>
<proteinExistence type="predicted"/>
<evidence type="ECO:0000313" key="2">
    <source>
        <dbReference type="EMBL" id="MFH5229122.1"/>
    </source>
</evidence>
<dbReference type="EMBL" id="JBIMSN010000046">
    <property type="protein sequence ID" value="MFH5229122.1"/>
    <property type="molecule type" value="Genomic_DNA"/>
</dbReference>
<evidence type="ECO:0000313" key="4">
    <source>
        <dbReference type="Proteomes" id="UP001609176"/>
    </source>
</evidence>
<reference evidence="4 5" key="1">
    <citation type="submission" date="2024-10" db="EMBL/GenBank/DDBJ databases">
        <authorList>
            <person name="Riesco R."/>
        </authorList>
    </citation>
    <scope>NUCLEOTIDE SEQUENCE [LARGE SCALE GENOMIC DNA]</scope>
    <source>
        <strain evidence="3 4">NCIMB 15448</strain>
        <strain evidence="2 5">NCIMB 15450</strain>
    </source>
</reference>
<protein>
    <submittedName>
        <fullName evidence="2">GyrI-like domain-containing protein</fullName>
    </submittedName>
</protein>
<dbReference type="InterPro" id="IPR011256">
    <property type="entry name" value="Reg_factor_effector_dom_sf"/>
</dbReference>
<dbReference type="InterPro" id="IPR029442">
    <property type="entry name" value="GyrI-like"/>
</dbReference>
<gene>
    <name evidence="3" type="ORF">ACHIPV_25765</name>
    <name evidence="2" type="ORF">ACHIRB_11110</name>
</gene>
<keyword evidence="5" id="KW-1185">Reference proteome</keyword>
<evidence type="ECO:0000313" key="3">
    <source>
        <dbReference type="EMBL" id="MFH5245258.1"/>
    </source>
</evidence>
<evidence type="ECO:0000313" key="5">
    <source>
        <dbReference type="Proteomes" id="UP001609219"/>
    </source>
</evidence>
<dbReference type="Proteomes" id="UP001609219">
    <property type="component" value="Unassembled WGS sequence"/>
</dbReference>
<dbReference type="EMBL" id="JBIMSP010000067">
    <property type="protein sequence ID" value="MFH5245258.1"/>
    <property type="molecule type" value="Genomic_DNA"/>
</dbReference>
<evidence type="ECO:0000259" key="1">
    <source>
        <dbReference type="Pfam" id="PF06445"/>
    </source>
</evidence>
<sequence length="144" mass="16145">MTHDIAVREAQIFGGLVVPRVVPGFKVSGSDLVDFLKGRLRERDEHAQPVYTIYIPDSAHQNNVLVCFPYENVESIPLGDVFTKVPKGIYAIFRPSGEYSDPIEDVWAQVDVAAESGEIVRAFLEEIEICYSDNRIELYISIAV</sequence>
<comment type="caution">
    <text evidence="2">The sequence shown here is derived from an EMBL/GenBank/DDBJ whole genome shotgun (WGS) entry which is preliminary data.</text>
</comment>
<dbReference type="RefSeq" id="WP_395126129.1">
    <property type="nucleotide sequence ID" value="NZ_JBIMSN010000046.1"/>
</dbReference>
<dbReference type="Gene3D" id="3.20.80.10">
    <property type="entry name" value="Regulatory factor, effector binding domain"/>
    <property type="match status" value="1"/>
</dbReference>
<accession>A0ABW7K266</accession>
<dbReference type="SUPFAM" id="SSF55136">
    <property type="entry name" value="Probable bacterial effector-binding domain"/>
    <property type="match status" value="1"/>
</dbReference>
<dbReference type="Proteomes" id="UP001609176">
    <property type="component" value="Unassembled WGS sequence"/>
</dbReference>
<organism evidence="2 5">
    <name type="scientific">Antrihabitans spumae</name>
    <dbReference type="NCBI Taxonomy" id="3373370"/>
    <lineage>
        <taxon>Bacteria</taxon>
        <taxon>Bacillati</taxon>
        <taxon>Actinomycetota</taxon>
        <taxon>Actinomycetes</taxon>
        <taxon>Mycobacteriales</taxon>
        <taxon>Nocardiaceae</taxon>
        <taxon>Antrihabitans</taxon>
    </lineage>
</organism>